<feature type="compositionally biased region" description="Polar residues" evidence="1">
    <location>
        <begin position="7"/>
        <end position="18"/>
    </location>
</feature>
<feature type="region of interest" description="Disordered" evidence="1">
    <location>
        <begin position="1"/>
        <end position="108"/>
    </location>
</feature>
<protein>
    <recommendedName>
        <fullName evidence="2">Flagellar hook-length control protein-like C-terminal domain-containing protein</fullName>
    </recommendedName>
</protein>
<name>A0A073INM1_9RHOB</name>
<organism evidence="3 4">
    <name type="scientific">Sulfitobacter donghicola DSW-25 = KCTC 12864 = JCM 14565</name>
    <dbReference type="NCBI Taxonomy" id="1300350"/>
    <lineage>
        <taxon>Bacteria</taxon>
        <taxon>Pseudomonadati</taxon>
        <taxon>Pseudomonadota</taxon>
        <taxon>Alphaproteobacteria</taxon>
        <taxon>Rhodobacterales</taxon>
        <taxon>Roseobacteraceae</taxon>
        <taxon>Sulfitobacter</taxon>
    </lineage>
</organism>
<accession>A0A073INM1</accession>
<feature type="compositionally biased region" description="Polar residues" evidence="1">
    <location>
        <begin position="394"/>
        <end position="408"/>
    </location>
</feature>
<dbReference type="Pfam" id="PF02120">
    <property type="entry name" value="Flg_hook"/>
    <property type="match status" value="1"/>
</dbReference>
<dbReference type="InterPro" id="IPR038610">
    <property type="entry name" value="FliK-like_C_sf"/>
</dbReference>
<feature type="compositionally biased region" description="Polar residues" evidence="1">
    <location>
        <begin position="808"/>
        <end position="821"/>
    </location>
</feature>
<gene>
    <name evidence="3" type="ORF">DSW25_01215</name>
</gene>
<evidence type="ECO:0000256" key="1">
    <source>
        <dbReference type="SAM" id="MobiDB-lite"/>
    </source>
</evidence>
<dbReference type="OrthoDB" id="7203912at2"/>
<dbReference type="eggNOG" id="COG3144">
    <property type="taxonomic scope" value="Bacteria"/>
</dbReference>
<reference evidence="3 4" key="1">
    <citation type="submission" date="2014-01" db="EMBL/GenBank/DDBJ databases">
        <title>Sulfitobacter donghicola JCM 14565 Genome Sequencing.</title>
        <authorList>
            <person name="Lai Q."/>
            <person name="Hong Z."/>
        </authorList>
    </citation>
    <scope>NUCLEOTIDE SEQUENCE [LARGE SCALE GENOMIC DNA]</scope>
    <source>
        <strain evidence="3 4">JCM 14565</strain>
    </source>
</reference>
<sequence length="859" mass="90868">MNPLLAQDTSALSVTSAQKLAMDSDHSKSGELNKQDIQTLSIPRDTSETFANLFAETSKIEAPDNHVHSESEAVETSSQDDDPLFFDDQLLEANPQSLKDDGKAAGGSARAISALERLEDLERFNPSPSRLALPNEETRISTPEVIQSKQADTFNLSSNVASRTIAAENPEIPLNKPGVTIAETNSGSTPPPKDQNKADTPARLAQAFVASTETLPDKIAASATNAPVLNDTVQAPVKQIETSNSRADSTPVPRSKTNDVIQPLTANNEQNGKSSIPVLNNAAQSPLTQIETANAPADSMPVPRSKTNDAIQPLAANNEQNGKSNIPVLNDAAQSPLTQIETANALTDSMPEPYPKTNDVIQPLTANNEQNGRSSAPPLTTEHGVMPVEDNKHQNTPNLSSTAGQTPNPLKELKLPEGYSVTYSDKQAAVTAENDHLARQSSSIAQAPANVDPELPKGEFPTASLKPNPPQTEPVVQQRAVQPQPHITTESAQPVSLQTPLPASVSDSIETTPPQFALSEKSNAEHATMPTLTRDSFGPARADLSQKLTEGIDAQVKSAIPPVKAGESVPRPSAPSIGTPVTTFTSAPSSASIIPSASVEVDQLTATVTVPSTPSAIAVPPSVSVAPLQPVTVGKPTARDSMIAPDSTVSMDEVEPLPAFVKTSPQMQVGASAPETPTTSIGLSNTNSDPLFSATLTAEPLELASWETVRSTQQNSTVVSRTDLPSQVARQLAEALPQASQRPVEIALSPEELGRVRMSVLTEENIITISIHAERNDTLDLMRRHIDQLGQNFRNMGYEEINIEFGNDTESGSFKDQPSSSKEGDATKAKASSAPANSIDEPATDPTISAPNSGVDIRL</sequence>
<dbReference type="Proteomes" id="UP000027734">
    <property type="component" value="Unassembled WGS sequence"/>
</dbReference>
<feature type="region of interest" description="Disordered" evidence="1">
    <location>
        <begin position="432"/>
        <end position="475"/>
    </location>
</feature>
<dbReference type="InterPro" id="IPR021136">
    <property type="entry name" value="Flagellar_hook_control-like_C"/>
</dbReference>
<evidence type="ECO:0000259" key="2">
    <source>
        <dbReference type="Pfam" id="PF02120"/>
    </source>
</evidence>
<proteinExistence type="predicted"/>
<feature type="region of interest" description="Disordered" evidence="1">
    <location>
        <begin position="238"/>
        <end position="258"/>
    </location>
</feature>
<feature type="compositionally biased region" description="Basic and acidic residues" evidence="1">
    <location>
        <begin position="58"/>
        <end position="71"/>
    </location>
</feature>
<evidence type="ECO:0000313" key="3">
    <source>
        <dbReference type="EMBL" id="KEJ91056.1"/>
    </source>
</evidence>
<keyword evidence="4" id="KW-1185">Reference proteome</keyword>
<feature type="region of interest" description="Disordered" evidence="1">
    <location>
        <begin position="367"/>
        <end position="411"/>
    </location>
</feature>
<feature type="compositionally biased region" description="Basic and acidic residues" evidence="1">
    <location>
        <begin position="22"/>
        <end position="34"/>
    </location>
</feature>
<comment type="caution">
    <text evidence="3">The sequence shown here is derived from an EMBL/GenBank/DDBJ whole genome shotgun (WGS) entry which is preliminary data.</text>
</comment>
<evidence type="ECO:0000313" key="4">
    <source>
        <dbReference type="Proteomes" id="UP000027734"/>
    </source>
</evidence>
<dbReference type="CDD" id="cd17470">
    <property type="entry name" value="T3SS_Flik_C"/>
    <property type="match status" value="1"/>
</dbReference>
<feature type="domain" description="Flagellar hook-length control protein-like C-terminal" evidence="2">
    <location>
        <begin position="738"/>
        <end position="812"/>
    </location>
</feature>
<dbReference type="RefSeq" id="WP_025058940.1">
    <property type="nucleotide sequence ID" value="NZ_JAMC01000001.1"/>
</dbReference>
<dbReference type="AlphaFoldDB" id="A0A073INM1"/>
<feature type="region of interest" description="Disordered" evidence="1">
    <location>
        <begin position="807"/>
        <end position="859"/>
    </location>
</feature>
<dbReference type="STRING" id="1300350.Z948_1531"/>
<feature type="region of interest" description="Disordered" evidence="1">
    <location>
        <begin position="171"/>
        <end position="199"/>
    </location>
</feature>
<dbReference type="EMBL" id="JAMC01000001">
    <property type="protein sequence ID" value="KEJ91056.1"/>
    <property type="molecule type" value="Genomic_DNA"/>
</dbReference>
<dbReference type="Gene3D" id="3.30.750.140">
    <property type="match status" value="1"/>
</dbReference>
<feature type="compositionally biased region" description="Polar residues" evidence="1">
    <location>
        <begin position="367"/>
        <end position="378"/>
    </location>
</feature>